<evidence type="ECO:0000313" key="2">
    <source>
        <dbReference type="EMBL" id="GAP62401.1"/>
    </source>
</evidence>
<dbReference type="AlphaFoldDB" id="A0A0M8K7J3"/>
<protein>
    <recommendedName>
        <fullName evidence="1">Xylose isomerase-like TIM barrel domain-containing protein</fullName>
    </recommendedName>
</protein>
<name>A0A0M8K7J3_9CHLR</name>
<dbReference type="SUPFAM" id="SSF51658">
    <property type="entry name" value="Xylose isomerase-like"/>
    <property type="match status" value="1"/>
</dbReference>
<dbReference type="InterPro" id="IPR050312">
    <property type="entry name" value="IolE/XylAMocC-like"/>
</dbReference>
<dbReference type="RefSeq" id="WP_054492332.1">
    <property type="nucleotide sequence ID" value="NZ_BBZA01000053.1"/>
</dbReference>
<dbReference type="InterPro" id="IPR013022">
    <property type="entry name" value="Xyl_isomerase-like_TIM-brl"/>
</dbReference>
<evidence type="ECO:0000313" key="4">
    <source>
        <dbReference type="Proteomes" id="UP000037784"/>
    </source>
</evidence>
<dbReference type="EMBL" id="LGKN01000004">
    <property type="protein sequence ID" value="KPL88308.1"/>
    <property type="molecule type" value="Genomic_DNA"/>
</dbReference>
<dbReference type="STRING" id="872965.SE16_05620"/>
<dbReference type="EMBL" id="BBZA01000053">
    <property type="protein sequence ID" value="GAP62401.1"/>
    <property type="molecule type" value="Genomic_DNA"/>
</dbReference>
<organism evidence="2 4">
    <name type="scientific">Ardenticatena maritima</name>
    <dbReference type="NCBI Taxonomy" id="872965"/>
    <lineage>
        <taxon>Bacteria</taxon>
        <taxon>Bacillati</taxon>
        <taxon>Chloroflexota</taxon>
        <taxon>Ardenticatenia</taxon>
        <taxon>Ardenticatenales</taxon>
        <taxon>Ardenticatenaceae</taxon>
        <taxon>Ardenticatena</taxon>
    </lineage>
</organism>
<dbReference type="InterPro" id="IPR036237">
    <property type="entry name" value="Xyl_isomerase-like_sf"/>
</dbReference>
<evidence type="ECO:0000259" key="1">
    <source>
        <dbReference type="Pfam" id="PF01261"/>
    </source>
</evidence>
<accession>A0A0M8K7J3</accession>
<reference evidence="2" key="1">
    <citation type="journal article" date="2015" name="Genome Announc.">
        <title>Draft Genome Sequence of a Heterotrophic Facultative Anaerobic Thermophilic Bacterium, Ardenticatena maritima Strain 110ST.</title>
        <authorList>
            <person name="Kawaichi S."/>
            <person name="Yoshida T."/>
            <person name="Sako Y."/>
            <person name="Nakamura R."/>
        </authorList>
    </citation>
    <scope>NUCLEOTIDE SEQUENCE [LARGE SCALE GENOMIC DNA]</scope>
    <source>
        <strain evidence="2">110S</strain>
    </source>
</reference>
<evidence type="ECO:0000313" key="5">
    <source>
        <dbReference type="Proteomes" id="UP000050502"/>
    </source>
</evidence>
<dbReference type="OrthoDB" id="9792261at2"/>
<dbReference type="Pfam" id="PF01261">
    <property type="entry name" value="AP_endonuc_2"/>
    <property type="match status" value="1"/>
</dbReference>
<dbReference type="Proteomes" id="UP000050502">
    <property type="component" value="Unassembled WGS sequence"/>
</dbReference>
<proteinExistence type="predicted"/>
<comment type="caution">
    <text evidence="2">The sequence shown here is derived from an EMBL/GenBank/DDBJ whole genome shotgun (WGS) entry which is preliminary data.</text>
</comment>
<dbReference type="NCBIfam" id="NF041277">
    <property type="entry name" value="coba_remo_CbiR"/>
    <property type="match status" value="1"/>
</dbReference>
<dbReference type="Proteomes" id="UP000037784">
    <property type="component" value="Unassembled WGS sequence"/>
</dbReference>
<gene>
    <name evidence="2" type="ORF">ARMA_0824</name>
    <name evidence="3" type="ORF">SE16_05620</name>
</gene>
<reference evidence="4" key="3">
    <citation type="submission" date="2015-08" db="EMBL/GenBank/DDBJ databases">
        <title>Draft Genome Sequence of a Heterotrophic Facultative Anaerobic Bacterium Ardenticatena maritima Strain 110S.</title>
        <authorList>
            <person name="Kawaichi S."/>
            <person name="Yoshida T."/>
            <person name="Sako Y."/>
            <person name="Nakamura R."/>
        </authorList>
    </citation>
    <scope>NUCLEOTIDE SEQUENCE [LARGE SCALE GENOMIC DNA]</scope>
    <source>
        <strain evidence="4">110S</strain>
    </source>
</reference>
<dbReference type="PANTHER" id="PTHR12110">
    <property type="entry name" value="HYDROXYPYRUVATE ISOMERASE"/>
    <property type="match status" value="1"/>
</dbReference>
<evidence type="ECO:0000313" key="3">
    <source>
        <dbReference type="EMBL" id="KPL88308.1"/>
    </source>
</evidence>
<reference evidence="3 5" key="2">
    <citation type="submission" date="2015-07" db="EMBL/GenBank/DDBJ databases">
        <title>Whole genome sequence of Ardenticatena maritima DSM 23922.</title>
        <authorList>
            <person name="Hemp J."/>
            <person name="Ward L.M."/>
            <person name="Pace L.A."/>
            <person name="Fischer W.W."/>
        </authorList>
    </citation>
    <scope>NUCLEOTIDE SEQUENCE [LARGE SCALE GENOMIC DNA]</scope>
    <source>
        <strain evidence="3 5">110S</strain>
    </source>
</reference>
<keyword evidence="4" id="KW-1185">Reference proteome</keyword>
<dbReference type="Gene3D" id="3.20.20.150">
    <property type="entry name" value="Divalent-metal-dependent TIM barrel enzymes"/>
    <property type="match status" value="1"/>
</dbReference>
<feature type="domain" description="Xylose isomerase-like TIM barrel" evidence="1">
    <location>
        <begin position="35"/>
        <end position="241"/>
    </location>
</feature>
<dbReference type="PANTHER" id="PTHR12110:SF21">
    <property type="entry name" value="XYLOSE ISOMERASE-LIKE TIM BARREL DOMAIN-CONTAINING PROTEIN"/>
    <property type="match status" value="1"/>
</dbReference>
<sequence length="266" mass="29470">MSKRRFPFRLGSTSYVVPGDLVENAHALRHVVDDIELVLFDTGRLCNYPTPGEVRALARIAAEHDLTFSLHLPTHLALVHHQAAVRREAVGEAVALLRRCAALPLSAVVVHLDGGAATPGTAAWQAWAYEALAALRAVAPAPICVENVERYACEAFTPVVETCGVAYCLDVGHVWKQGGDPLALLRRMWPRVRVMHVHAAPPEGDHAPLDKADAHALRRLVRRVLRHGWRGVFTLEVYEDDFWVSRDVLARMVAQIRAEDLMEEEA</sequence>